<dbReference type="SMART" id="SM00418">
    <property type="entry name" value="HTH_ARSR"/>
    <property type="match status" value="1"/>
</dbReference>
<dbReference type="Gene3D" id="1.10.10.10">
    <property type="entry name" value="Winged helix-like DNA-binding domain superfamily/Winged helix DNA-binding domain"/>
    <property type="match status" value="1"/>
</dbReference>
<name>A0ABQ3NMZ4_STRVG</name>
<keyword evidence="1" id="KW-0805">Transcription regulation</keyword>
<dbReference type="InterPro" id="IPR036388">
    <property type="entry name" value="WH-like_DNA-bd_sf"/>
</dbReference>
<dbReference type="PANTHER" id="PTHR43132">
    <property type="entry name" value="ARSENICAL RESISTANCE OPERON REPRESSOR ARSR-RELATED"/>
    <property type="match status" value="1"/>
</dbReference>
<dbReference type="Proteomes" id="UP000660554">
    <property type="component" value="Unassembled WGS sequence"/>
</dbReference>
<dbReference type="InterPro" id="IPR051011">
    <property type="entry name" value="Metal_resp_trans_reg"/>
</dbReference>
<reference evidence="6" key="1">
    <citation type="submission" date="2020-09" db="EMBL/GenBank/DDBJ databases">
        <title>Whole genome shotgun sequence of Streptomyces cinnamonensis NBRC 15873.</title>
        <authorList>
            <person name="Komaki H."/>
            <person name="Tamura T."/>
        </authorList>
    </citation>
    <scope>NUCLEOTIDE SEQUENCE [LARGE SCALE GENOMIC DNA]</scope>
    <source>
        <strain evidence="6">NBRC 15873</strain>
    </source>
</reference>
<dbReference type="GeneID" id="86952457"/>
<dbReference type="RefSeq" id="WP_191870076.1">
    <property type="nucleotide sequence ID" value="NZ_BMRU01000056.1"/>
</dbReference>
<dbReference type="PROSITE" id="PS50987">
    <property type="entry name" value="HTH_ARSR_2"/>
    <property type="match status" value="1"/>
</dbReference>
<evidence type="ECO:0000256" key="3">
    <source>
        <dbReference type="ARBA" id="ARBA00023163"/>
    </source>
</evidence>
<protein>
    <recommendedName>
        <fullName evidence="4">HTH arsR-type domain-containing protein</fullName>
    </recommendedName>
</protein>
<keyword evidence="2" id="KW-0238">DNA-binding</keyword>
<sequence length="120" mass="12564">MSTGAAEITDSNGYGDPSDETFASAAVAFGLLASSARLHIMWVLAQGDSDVSTLGSRVGRALPTVSQHLAQLKSGGLIRARREGRRHVYSVSDPETLAVVRLMVEQISKGAIPGSAPSRD</sequence>
<accession>A0ABQ3NMZ4</accession>
<dbReference type="Pfam" id="PF01022">
    <property type="entry name" value="HTH_5"/>
    <property type="match status" value="1"/>
</dbReference>
<dbReference type="PRINTS" id="PR00778">
    <property type="entry name" value="HTHARSR"/>
</dbReference>
<evidence type="ECO:0000256" key="2">
    <source>
        <dbReference type="ARBA" id="ARBA00023125"/>
    </source>
</evidence>
<dbReference type="CDD" id="cd00090">
    <property type="entry name" value="HTH_ARSR"/>
    <property type="match status" value="1"/>
</dbReference>
<feature type="domain" description="HTH arsR-type" evidence="4">
    <location>
        <begin position="17"/>
        <end position="111"/>
    </location>
</feature>
<dbReference type="InterPro" id="IPR001845">
    <property type="entry name" value="HTH_ArsR_DNA-bd_dom"/>
</dbReference>
<keyword evidence="6" id="KW-1185">Reference proteome</keyword>
<evidence type="ECO:0000259" key="4">
    <source>
        <dbReference type="PROSITE" id="PS50987"/>
    </source>
</evidence>
<dbReference type="NCBIfam" id="NF033788">
    <property type="entry name" value="HTH_metalloreg"/>
    <property type="match status" value="1"/>
</dbReference>
<keyword evidence="3" id="KW-0804">Transcription</keyword>
<comment type="caution">
    <text evidence="5">The sequence shown here is derived from an EMBL/GenBank/DDBJ whole genome shotgun (WGS) entry which is preliminary data.</text>
</comment>
<gene>
    <name evidence="5" type="ORF">Scinn_35670</name>
</gene>
<evidence type="ECO:0000256" key="1">
    <source>
        <dbReference type="ARBA" id="ARBA00023015"/>
    </source>
</evidence>
<evidence type="ECO:0000313" key="6">
    <source>
        <dbReference type="Proteomes" id="UP000660554"/>
    </source>
</evidence>
<proteinExistence type="predicted"/>
<dbReference type="InterPro" id="IPR011991">
    <property type="entry name" value="ArsR-like_HTH"/>
</dbReference>
<dbReference type="InterPro" id="IPR036390">
    <property type="entry name" value="WH_DNA-bd_sf"/>
</dbReference>
<evidence type="ECO:0000313" key="5">
    <source>
        <dbReference type="EMBL" id="GHI14104.1"/>
    </source>
</evidence>
<organism evidence="5 6">
    <name type="scientific">Streptomyces virginiae</name>
    <name type="common">Streptomyces cinnamonensis</name>
    <dbReference type="NCBI Taxonomy" id="1961"/>
    <lineage>
        <taxon>Bacteria</taxon>
        <taxon>Bacillati</taxon>
        <taxon>Actinomycetota</taxon>
        <taxon>Actinomycetes</taxon>
        <taxon>Kitasatosporales</taxon>
        <taxon>Streptomycetaceae</taxon>
        <taxon>Streptomyces</taxon>
    </lineage>
</organism>
<dbReference type="EMBL" id="BNDV01000008">
    <property type="protein sequence ID" value="GHI14104.1"/>
    <property type="molecule type" value="Genomic_DNA"/>
</dbReference>
<dbReference type="SUPFAM" id="SSF46785">
    <property type="entry name" value="Winged helix' DNA-binding domain"/>
    <property type="match status" value="1"/>
</dbReference>
<dbReference type="PANTHER" id="PTHR43132:SF8">
    <property type="entry name" value="HTH-TYPE TRANSCRIPTIONAL REGULATOR KMTR"/>
    <property type="match status" value="1"/>
</dbReference>